<dbReference type="PROSITE" id="PS50850">
    <property type="entry name" value="MFS"/>
    <property type="match status" value="1"/>
</dbReference>
<evidence type="ECO:0000256" key="5">
    <source>
        <dbReference type="ARBA" id="ARBA00022989"/>
    </source>
</evidence>
<feature type="region of interest" description="Disordered" evidence="7">
    <location>
        <begin position="1"/>
        <end position="30"/>
    </location>
</feature>
<evidence type="ECO:0000256" key="3">
    <source>
        <dbReference type="ARBA" id="ARBA00022475"/>
    </source>
</evidence>
<keyword evidence="3" id="KW-1003">Cell membrane</keyword>
<proteinExistence type="predicted"/>
<dbReference type="PANTHER" id="PTHR23517">
    <property type="entry name" value="RESISTANCE PROTEIN MDTM, PUTATIVE-RELATED-RELATED"/>
    <property type="match status" value="1"/>
</dbReference>
<dbReference type="Gene3D" id="1.20.1250.20">
    <property type="entry name" value="MFS general substrate transporter like domains"/>
    <property type="match status" value="2"/>
</dbReference>
<keyword evidence="2" id="KW-0813">Transport</keyword>
<sequence length="466" mass="47896">MSVNPGTDPNHRPQPNAGRGPDVSSAHPDPDGATGPGLVLGLRQNLPQFVLLVAVNALVGGMLGQERTVVPLLGKDVFGLTGYTAGLAFILVFGLAKAATNYVAGTWMDRFGRKPVLVAGWLVAIPVPLLLIWAPTWGWVIAANVLLGISQGMTWSTTVVMKIDLVGPARRGLAMGFNEAAGYAAVAVTALATGFIAQAHGLRPAPFFLGIAYAALGVGLSTLAVKETRGHARLEAAGHVARADGRHDHLHGGLTNWQVFTQTSFREPALSAASQAGLVNNLNDGLAWGVFPILFAGAGLSVSSIGILAAIYPAVWGLGQLVTGGLSDRVGRKWMIASGMILQAVALAVIAVVDSFALWALAAALLGAGTAMVYPTLLAAIGDVAHPAWRARAVGAYRLWRDAGFAAGALLAGIVADALGVRAAVWVVAALTALSGIVVAVRMYETHHRPTAGSTPAVSRTGGSNG</sequence>
<gene>
    <name evidence="10" type="ORF">GCM10009740_14080</name>
</gene>
<dbReference type="InterPro" id="IPR011701">
    <property type="entry name" value="MFS"/>
</dbReference>
<dbReference type="EMBL" id="BAAANB010000003">
    <property type="protein sequence ID" value="GAA2025614.1"/>
    <property type="molecule type" value="Genomic_DNA"/>
</dbReference>
<dbReference type="PANTHER" id="PTHR23517:SF3">
    <property type="entry name" value="INTEGRAL MEMBRANE TRANSPORT PROTEIN"/>
    <property type="match status" value="1"/>
</dbReference>
<feature type="transmembrane region" description="Helical" evidence="8">
    <location>
        <begin position="180"/>
        <end position="199"/>
    </location>
</feature>
<evidence type="ECO:0000256" key="6">
    <source>
        <dbReference type="ARBA" id="ARBA00023136"/>
    </source>
</evidence>
<accession>A0ABP5FFL1</accession>
<feature type="transmembrane region" description="Helical" evidence="8">
    <location>
        <begin position="359"/>
        <end position="382"/>
    </location>
</feature>
<organism evidence="10 11">
    <name type="scientific">Terrabacter terrae</name>
    <dbReference type="NCBI Taxonomy" id="318434"/>
    <lineage>
        <taxon>Bacteria</taxon>
        <taxon>Bacillati</taxon>
        <taxon>Actinomycetota</taxon>
        <taxon>Actinomycetes</taxon>
        <taxon>Micrococcales</taxon>
        <taxon>Intrasporangiaceae</taxon>
        <taxon>Terrabacter</taxon>
    </lineage>
</organism>
<protein>
    <submittedName>
        <fullName evidence="10">MFS transporter</fullName>
    </submittedName>
</protein>
<dbReference type="SUPFAM" id="SSF103473">
    <property type="entry name" value="MFS general substrate transporter"/>
    <property type="match status" value="2"/>
</dbReference>
<evidence type="ECO:0000256" key="2">
    <source>
        <dbReference type="ARBA" id="ARBA00022448"/>
    </source>
</evidence>
<evidence type="ECO:0000256" key="8">
    <source>
        <dbReference type="SAM" id="Phobius"/>
    </source>
</evidence>
<feature type="transmembrane region" description="Helical" evidence="8">
    <location>
        <begin position="205"/>
        <end position="225"/>
    </location>
</feature>
<evidence type="ECO:0000259" key="9">
    <source>
        <dbReference type="PROSITE" id="PS50850"/>
    </source>
</evidence>
<dbReference type="InterPro" id="IPR050171">
    <property type="entry name" value="MFS_Transporters"/>
</dbReference>
<dbReference type="InterPro" id="IPR005829">
    <property type="entry name" value="Sugar_transporter_CS"/>
</dbReference>
<keyword evidence="11" id="KW-1185">Reference proteome</keyword>
<dbReference type="Pfam" id="PF07690">
    <property type="entry name" value="MFS_1"/>
    <property type="match status" value="2"/>
</dbReference>
<feature type="transmembrane region" description="Helical" evidence="8">
    <location>
        <begin position="116"/>
        <end position="133"/>
    </location>
</feature>
<evidence type="ECO:0000313" key="11">
    <source>
        <dbReference type="Proteomes" id="UP001501285"/>
    </source>
</evidence>
<dbReference type="PROSITE" id="PS00216">
    <property type="entry name" value="SUGAR_TRANSPORT_1"/>
    <property type="match status" value="2"/>
</dbReference>
<keyword evidence="5 8" id="KW-1133">Transmembrane helix</keyword>
<feature type="transmembrane region" description="Helical" evidence="8">
    <location>
        <begin position="139"/>
        <end position="160"/>
    </location>
</feature>
<keyword evidence="4 8" id="KW-0812">Transmembrane</keyword>
<evidence type="ECO:0000256" key="7">
    <source>
        <dbReference type="SAM" id="MobiDB-lite"/>
    </source>
</evidence>
<evidence type="ECO:0000256" key="4">
    <source>
        <dbReference type="ARBA" id="ARBA00022692"/>
    </source>
</evidence>
<keyword evidence="6 8" id="KW-0472">Membrane</keyword>
<dbReference type="InterPro" id="IPR036259">
    <property type="entry name" value="MFS_trans_sf"/>
</dbReference>
<feature type="transmembrane region" description="Helical" evidence="8">
    <location>
        <begin position="334"/>
        <end position="353"/>
    </location>
</feature>
<evidence type="ECO:0000256" key="1">
    <source>
        <dbReference type="ARBA" id="ARBA00004651"/>
    </source>
</evidence>
<evidence type="ECO:0000313" key="10">
    <source>
        <dbReference type="EMBL" id="GAA2025614.1"/>
    </source>
</evidence>
<comment type="caution">
    <text evidence="10">The sequence shown here is derived from an EMBL/GenBank/DDBJ whole genome shotgun (WGS) entry which is preliminary data.</text>
</comment>
<feature type="transmembrane region" description="Helical" evidence="8">
    <location>
        <begin position="83"/>
        <end position="104"/>
    </location>
</feature>
<name>A0ABP5FFL1_9MICO</name>
<reference evidence="11" key="1">
    <citation type="journal article" date="2019" name="Int. J. Syst. Evol. Microbiol.">
        <title>The Global Catalogue of Microorganisms (GCM) 10K type strain sequencing project: providing services to taxonomists for standard genome sequencing and annotation.</title>
        <authorList>
            <consortium name="The Broad Institute Genomics Platform"/>
            <consortium name="The Broad Institute Genome Sequencing Center for Infectious Disease"/>
            <person name="Wu L."/>
            <person name="Ma J."/>
        </authorList>
    </citation>
    <scope>NUCLEOTIDE SEQUENCE [LARGE SCALE GENOMIC DNA]</scope>
    <source>
        <strain evidence="11">JCM 14283</strain>
    </source>
</reference>
<feature type="transmembrane region" description="Helical" evidence="8">
    <location>
        <begin position="425"/>
        <end position="444"/>
    </location>
</feature>
<dbReference type="Proteomes" id="UP001501285">
    <property type="component" value="Unassembled WGS sequence"/>
</dbReference>
<feature type="domain" description="Major facilitator superfamily (MFS) profile" evidence="9">
    <location>
        <begin position="49"/>
        <end position="447"/>
    </location>
</feature>
<comment type="subcellular location">
    <subcellularLocation>
        <location evidence="1">Cell membrane</location>
        <topology evidence="1">Multi-pass membrane protein</topology>
    </subcellularLocation>
</comment>
<dbReference type="InterPro" id="IPR020846">
    <property type="entry name" value="MFS_dom"/>
</dbReference>